<protein>
    <submittedName>
        <fullName evidence="1">DUF4283 domain-containing protein</fullName>
    </submittedName>
</protein>
<dbReference type="AlphaFoldDB" id="A0AAJ2NSV7"/>
<gene>
    <name evidence="1" type="ORF">RYX45_21890</name>
</gene>
<evidence type="ECO:0000313" key="1">
    <source>
        <dbReference type="EMBL" id="MDV2887823.1"/>
    </source>
</evidence>
<feature type="non-terminal residue" evidence="1">
    <location>
        <position position="92"/>
    </location>
</feature>
<evidence type="ECO:0000313" key="2">
    <source>
        <dbReference type="Proteomes" id="UP001285636"/>
    </source>
</evidence>
<sequence length="92" mass="10278">LVKADGCPDIGVRFLGGLFVLLEFNDEAGANDFILNSKDIWENWFTSLVKWQKDFTVKERLASILIHGVPPHAWTEDSFNAIGKVFGEVVSP</sequence>
<dbReference type="PANTHER" id="PTHR34427">
    <property type="entry name" value="DUF4283 DOMAIN PROTEIN"/>
    <property type="match status" value="1"/>
</dbReference>
<dbReference type="RefSeq" id="WP_323467964.1">
    <property type="nucleotide sequence ID" value="NZ_JAWJAY010000521.1"/>
</dbReference>
<accession>A0AAJ2NSV7</accession>
<proteinExistence type="predicted"/>
<organism evidence="1 2">
    <name type="scientific">Alkalihalophilus pseudofirmus</name>
    <name type="common">Bacillus pseudofirmus</name>
    <dbReference type="NCBI Taxonomy" id="79885"/>
    <lineage>
        <taxon>Bacteria</taxon>
        <taxon>Bacillati</taxon>
        <taxon>Bacillota</taxon>
        <taxon>Bacilli</taxon>
        <taxon>Bacillales</taxon>
        <taxon>Bacillaceae</taxon>
        <taxon>Alkalihalophilus</taxon>
    </lineage>
</organism>
<dbReference type="EMBL" id="JAWJAY010000521">
    <property type="protein sequence ID" value="MDV2887823.1"/>
    <property type="molecule type" value="Genomic_DNA"/>
</dbReference>
<feature type="non-terminal residue" evidence="1">
    <location>
        <position position="1"/>
    </location>
</feature>
<name>A0AAJ2NSV7_ALKPS</name>
<reference evidence="1" key="1">
    <citation type="submission" date="2023-10" db="EMBL/GenBank/DDBJ databases">
        <title>Screening of Alkalihalophilus pseudofirmusBZ-TG-HK211 and Its Alleviation of Salt Stress on Rapeseed Growth.</title>
        <authorList>
            <person name="Zhao B."/>
            <person name="Guo T."/>
        </authorList>
    </citation>
    <scope>NUCLEOTIDE SEQUENCE</scope>
    <source>
        <strain evidence="1">BZ-TG-HK211</strain>
    </source>
</reference>
<dbReference type="PANTHER" id="PTHR34427:SF5">
    <property type="entry name" value="DUF4283 DOMAIN-CONTAINING PROTEIN"/>
    <property type="match status" value="1"/>
</dbReference>
<dbReference type="Proteomes" id="UP001285636">
    <property type="component" value="Unassembled WGS sequence"/>
</dbReference>
<comment type="caution">
    <text evidence="1">The sequence shown here is derived from an EMBL/GenBank/DDBJ whole genome shotgun (WGS) entry which is preliminary data.</text>
</comment>